<protein>
    <submittedName>
        <fullName evidence="4">Transporter substrate-binding domain-containing protein</fullName>
    </submittedName>
</protein>
<dbReference type="RefSeq" id="WP_371387060.1">
    <property type="nucleotide sequence ID" value="NZ_JBGLYH010000035.1"/>
</dbReference>
<dbReference type="PANTHER" id="PTHR35936">
    <property type="entry name" value="MEMBRANE-BOUND LYTIC MUREIN TRANSGLYCOSYLASE F"/>
    <property type="match status" value="1"/>
</dbReference>
<keyword evidence="5" id="KW-1185">Reference proteome</keyword>
<evidence type="ECO:0000313" key="4">
    <source>
        <dbReference type="EMBL" id="MEZ7197545.1"/>
    </source>
</evidence>
<dbReference type="SMART" id="SM00062">
    <property type="entry name" value="PBPb"/>
    <property type="match status" value="1"/>
</dbReference>
<evidence type="ECO:0000313" key="5">
    <source>
        <dbReference type="Proteomes" id="UP001568698"/>
    </source>
</evidence>
<dbReference type="EMBL" id="JBGLYH010000035">
    <property type="protein sequence ID" value="MEZ7197545.1"/>
    <property type="molecule type" value="Genomic_DNA"/>
</dbReference>
<dbReference type="InterPro" id="IPR001638">
    <property type="entry name" value="Solute-binding_3/MltF_N"/>
</dbReference>
<gene>
    <name evidence="4" type="ORF">AB6M95_12340</name>
</gene>
<dbReference type="CDD" id="cd13704">
    <property type="entry name" value="PBP2_HisK"/>
    <property type="match status" value="1"/>
</dbReference>
<dbReference type="SUPFAM" id="SSF53850">
    <property type="entry name" value="Periplasmic binding protein-like II"/>
    <property type="match status" value="1"/>
</dbReference>
<accession>A0ABV4K667</accession>
<proteinExistence type="predicted"/>
<organism evidence="4 5">
    <name type="scientific">Pseudodesulfovibrio karagichevae</name>
    <dbReference type="NCBI Taxonomy" id="3239305"/>
    <lineage>
        <taxon>Bacteria</taxon>
        <taxon>Pseudomonadati</taxon>
        <taxon>Thermodesulfobacteriota</taxon>
        <taxon>Desulfovibrionia</taxon>
        <taxon>Desulfovibrionales</taxon>
        <taxon>Desulfovibrionaceae</taxon>
    </lineage>
</organism>
<keyword evidence="1 2" id="KW-0732">Signal</keyword>
<comment type="caution">
    <text evidence="4">The sequence shown here is derived from an EMBL/GenBank/DDBJ whole genome shotgun (WGS) entry which is preliminary data.</text>
</comment>
<evidence type="ECO:0000259" key="3">
    <source>
        <dbReference type="SMART" id="SM00062"/>
    </source>
</evidence>
<name>A0ABV4K667_9BACT</name>
<feature type="chain" id="PRO_5046711617" evidence="2">
    <location>
        <begin position="26"/>
        <end position="248"/>
    </location>
</feature>
<feature type="signal peptide" evidence="2">
    <location>
        <begin position="1"/>
        <end position="25"/>
    </location>
</feature>
<dbReference type="Proteomes" id="UP001568698">
    <property type="component" value="Unassembled WGS sequence"/>
</dbReference>
<sequence length="248" mass="27713">MRWILQFSWAAYCLWLLLAPAVVSAEETPLDCGMARGYPPYQYLDAQGKPAGLDAEVAKLVLARLGVTGRVLPGDWDDVVASLRLGRLDFVCGMEINHDREHFFAFTTPYYTRKVVIFVRRDETGFKSVEDLVGKAVAGDRHSFVEHYLKELGLLDAIRIIRTRTKDQSMRMLKDGKVVAVIAPLAVGRLLAGRQGMPVRVIDVGDPGSPVGFAVEKSNDVLLKRLENALEELKREGALQPVLDRWLH</sequence>
<feature type="domain" description="Solute-binding protein family 3/N-terminal" evidence="3">
    <location>
        <begin position="29"/>
        <end position="248"/>
    </location>
</feature>
<evidence type="ECO:0000256" key="2">
    <source>
        <dbReference type="SAM" id="SignalP"/>
    </source>
</evidence>
<dbReference type="Gene3D" id="3.40.190.10">
    <property type="entry name" value="Periplasmic binding protein-like II"/>
    <property type="match status" value="2"/>
</dbReference>
<evidence type="ECO:0000256" key="1">
    <source>
        <dbReference type="ARBA" id="ARBA00022729"/>
    </source>
</evidence>
<dbReference type="Pfam" id="PF00497">
    <property type="entry name" value="SBP_bac_3"/>
    <property type="match status" value="1"/>
</dbReference>
<reference evidence="4 5" key="1">
    <citation type="submission" date="2024-08" db="EMBL/GenBank/DDBJ databases">
        <title>Sulfate-reducing bacteria isolated from formation water of the oil field in Kazakhstan and description of Pseudodesulfovibrio sp.</title>
        <authorList>
            <person name="Bidzhieva S.K."/>
            <person name="Tourova T.P."/>
            <person name="Grouzdev D.S."/>
            <person name="Beletsky A.V."/>
            <person name="Sokolova D.S."/>
            <person name="Samigullina S.R."/>
            <person name="Poltaraus A.B."/>
            <person name="Avtukh A.N."/>
            <person name="Tereshina V.M."/>
            <person name="Zhaparov N.S."/>
            <person name="Mardanov A.V."/>
            <person name="Nazina T.N."/>
        </authorList>
    </citation>
    <scope>NUCLEOTIDE SEQUENCE [LARGE SCALE GENOMIC DNA]</scope>
    <source>
        <strain evidence="4 5">9FUS</strain>
    </source>
</reference>